<dbReference type="GO" id="GO:0005506">
    <property type="term" value="F:iron ion binding"/>
    <property type="evidence" value="ECO:0007669"/>
    <property type="project" value="UniProtKB-ARBA"/>
</dbReference>
<organism evidence="2 3">
    <name type="scientific">Acinetobacter cumulans</name>
    <dbReference type="NCBI Taxonomy" id="2136182"/>
    <lineage>
        <taxon>Bacteria</taxon>
        <taxon>Pseudomonadati</taxon>
        <taxon>Pseudomonadota</taxon>
        <taxon>Gammaproteobacteria</taxon>
        <taxon>Moraxellales</taxon>
        <taxon>Moraxellaceae</taxon>
        <taxon>Acinetobacter</taxon>
    </lineage>
</organism>
<accession>A0A3A8GRN6</accession>
<keyword evidence="2" id="KW-0560">Oxidoreductase</keyword>
<comment type="cofactor">
    <cofactor evidence="1">
        <name>Fe(2+)</name>
        <dbReference type="ChEBI" id="CHEBI:29033"/>
    </cofactor>
</comment>
<dbReference type="InterPro" id="IPR008775">
    <property type="entry name" value="Phytyl_CoA_dOase-like"/>
</dbReference>
<dbReference type="Gene3D" id="2.60.120.620">
    <property type="entry name" value="q2cbj1_9rhob like domain"/>
    <property type="match status" value="1"/>
</dbReference>
<evidence type="ECO:0000256" key="1">
    <source>
        <dbReference type="ARBA" id="ARBA00001954"/>
    </source>
</evidence>
<dbReference type="GO" id="GO:0016706">
    <property type="term" value="F:2-oxoglutarate-dependent dioxygenase activity"/>
    <property type="evidence" value="ECO:0007669"/>
    <property type="project" value="UniProtKB-ARBA"/>
</dbReference>
<comment type="caution">
    <text evidence="2">The sequence shown here is derived from an EMBL/GenBank/DDBJ whole genome shotgun (WGS) entry which is preliminary data.</text>
</comment>
<dbReference type="AlphaFoldDB" id="A0A3A8GRN6"/>
<protein>
    <submittedName>
        <fullName evidence="2">Phytanoyl-CoA dioxygenase</fullName>
    </submittedName>
</protein>
<reference evidence="2 3" key="1">
    <citation type="submission" date="2018-09" db="EMBL/GenBank/DDBJ databases">
        <title>The draft genome of Acinetobacter spp. strains.</title>
        <authorList>
            <person name="Qin J."/>
            <person name="Feng Y."/>
            <person name="Zong Z."/>
        </authorList>
    </citation>
    <scope>NUCLEOTIDE SEQUENCE [LARGE SCALE GENOMIC DNA]</scope>
    <source>
        <strain evidence="2 3">WCHAc060002</strain>
    </source>
</reference>
<dbReference type="Proteomes" id="UP000281084">
    <property type="component" value="Unassembled WGS sequence"/>
</dbReference>
<evidence type="ECO:0000313" key="2">
    <source>
        <dbReference type="EMBL" id="RKG55683.1"/>
    </source>
</evidence>
<dbReference type="SUPFAM" id="SSF51197">
    <property type="entry name" value="Clavaminate synthase-like"/>
    <property type="match status" value="1"/>
</dbReference>
<gene>
    <name evidence="2" type="ORF">D7V64_00855</name>
</gene>
<name>A0A3A8GRN6_9GAMM</name>
<evidence type="ECO:0000313" key="3">
    <source>
        <dbReference type="Proteomes" id="UP000281084"/>
    </source>
</evidence>
<dbReference type="PANTHER" id="PTHR20883">
    <property type="entry name" value="PHYTANOYL-COA DIOXYGENASE DOMAIN CONTAINING 1"/>
    <property type="match status" value="1"/>
</dbReference>
<dbReference type="PANTHER" id="PTHR20883:SF48">
    <property type="entry name" value="ECTOINE DIOXYGENASE"/>
    <property type="match status" value="1"/>
</dbReference>
<proteinExistence type="predicted"/>
<dbReference type="Pfam" id="PF05721">
    <property type="entry name" value="PhyH"/>
    <property type="match status" value="1"/>
</dbReference>
<sequence length="380" mass="44226">MIKKIFNKFKRCQLDTYIRVLKNYAKNRPLIFLRDIVGLVVGEKSFEKNHLLSDIELNKWGLHKKRVALVHRLAHLRRKKLEKHINAEDAAFFYTHGYIVKENFLTEAEFKALQSEIATHSFDTREMLQGNTVTRRMSLDAQQLQQTQKIAGFLQKTEWNNLISFVASFKVQPMNYIQVIFSKINQEQPDPQTNFHSDTFYSSAKAWLFLTDVDESTGPFMYVPGSHRADEKRLAWEQHKATQICTQQHTDVLSQRGSFRISPQELQDFGFATPIKFNVKANTLLIADTFGFHARGESEQSAIRAEIWAYARRNPMIPFTFGHYLALPWIKDRAVGLYWHALDSLEAQKIKRSPWRKVGKLKVLDPAQITTVEKQNKTHD</sequence>
<keyword evidence="2" id="KW-0223">Dioxygenase</keyword>
<dbReference type="EMBL" id="RAXZ01000001">
    <property type="protein sequence ID" value="RKG55683.1"/>
    <property type="molecule type" value="Genomic_DNA"/>
</dbReference>